<feature type="repeat" description="PPR" evidence="2">
    <location>
        <begin position="504"/>
        <end position="534"/>
    </location>
</feature>
<proteinExistence type="predicted"/>
<dbReference type="FunFam" id="1.25.40.10:FF:000158">
    <property type="entry name" value="pentatricopeptide repeat-containing protein At2g33680"/>
    <property type="match status" value="1"/>
</dbReference>
<feature type="repeat" description="PPR" evidence="2">
    <location>
        <begin position="435"/>
        <end position="465"/>
    </location>
</feature>
<dbReference type="Pfam" id="PF20431">
    <property type="entry name" value="E_motif"/>
    <property type="match status" value="1"/>
</dbReference>
<evidence type="ECO:0000313" key="4">
    <source>
        <dbReference type="Proteomes" id="UP000243459"/>
    </source>
</evidence>
<dbReference type="NCBIfam" id="TIGR00756">
    <property type="entry name" value="PPR"/>
    <property type="match status" value="8"/>
</dbReference>
<evidence type="ECO:0000313" key="3">
    <source>
        <dbReference type="EMBL" id="ONK74940.1"/>
    </source>
</evidence>
<reference evidence="4" key="1">
    <citation type="journal article" date="2017" name="Nat. Commun.">
        <title>The asparagus genome sheds light on the origin and evolution of a young Y chromosome.</title>
        <authorList>
            <person name="Harkess A."/>
            <person name="Zhou J."/>
            <person name="Xu C."/>
            <person name="Bowers J.E."/>
            <person name="Van der Hulst R."/>
            <person name="Ayyampalayam S."/>
            <person name="Mercati F."/>
            <person name="Riccardi P."/>
            <person name="McKain M.R."/>
            <person name="Kakrana A."/>
            <person name="Tang H."/>
            <person name="Ray J."/>
            <person name="Groenendijk J."/>
            <person name="Arikit S."/>
            <person name="Mathioni S.M."/>
            <person name="Nakano M."/>
            <person name="Shan H."/>
            <person name="Telgmann-Rauber A."/>
            <person name="Kanno A."/>
            <person name="Yue Z."/>
            <person name="Chen H."/>
            <person name="Li W."/>
            <person name="Chen Y."/>
            <person name="Xu X."/>
            <person name="Zhang Y."/>
            <person name="Luo S."/>
            <person name="Chen H."/>
            <person name="Gao J."/>
            <person name="Mao Z."/>
            <person name="Pires J.C."/>
            <person name="Luo M."/>
            <person name="Kudrna D."/>
            <person name="Wing R.A."/>
            <person name="Meyers B.C."/>
            <person name="Yi K."/>
            <person name="Kong H."/>
            <person name="Lavrijsen P."/>
            <person name="Sunseri F."/>
            <person name="Falavigna A."/>
            <person name="Ye Y."/>
            <person name="Leebens-Mack J.H."/>
            <person name="Chen G."/>
        </authorList>
    </citation>
    <scope>NUCLEOTIDE SEQUENCE [LARGE SCALE GENOMIC DNA]</scope>
    <source>
        <strain evidence="4">cv. DH0086</strain>
    </source>
</reference>
<dbReference type="GO" id="GO:0003723">
    <property type="term" value="F:RNA binding"/>
    <property type="evidence" value="ECO:0007669"/>
    <property type="project" value="InterPro"/>
</dbReference>
<protein>
    <recommendedName>
        <fullName evidence="5">Pentacotripeptide-repeat region of PRORP domain-containing protein</fullName>
    </recommendedName>
</protein>
<gene>
    <name evidence="3" type="ORF">A4U43_C03F11670</name>
</gene>
<dbReference type="InterPro" id="IPR011990">
    <property type="entry name" value="TPR-like_helical_dom_sf"/>
</dbReference>
<feature type="repeat" description="PPR" evidence="2">
    <location>
        <begin position="99"/>
        <end position="129"/>
    </location>
</feature>
<dbReference type="InterPro" id="IPR046848">
    <property type="entry name" value="E_motif"/>
</dbReference>
<dbReference type="OrthoDB" id="185373at2759"/>
<dbReference type="OMA" id="QQGFEME"/>
<organism evidence="3 4">
    <name type="scientific">Asparagus officinalis</name>
    <name type="common">Garden asparagus</name>
    <dbReference type="NCBI Taxonomy" id="4686"/>
    <lineage>
        <taxon>Eukaryota</taxon>
        <taxon>Viridiplantae</taxon>
        <taxon>Streptophyta</taxon>
        <taxon>Embryophyta</taxon>
        <taxon>Tracheophyta</taxon>
        <taxon>Spermatophyta</taxon>
        <taxon>Magnoliopsida</taxon>
        <taxon>Liliopsida</taxon>
        <taxon>Asparagales</taxon>
        <taxon>Asparagaceae</taxon>
        <taxon>Asparagoideae</taxon>
        <taxon>Asparagus</taxon>
    </lineage>
</organism>
<dbReference type="InterPro" id="IPR002885">
    <property type="entry name" value="PPR_rpt"/>
</dbReference>
<dbReference type="FunFam" id="1.25.40.10:FF:000196">
    <property type="entry name" value="Pentatricopeptide repeat-containing protein At4g14850"/>
    <property type="match status" value="2"/>
</dbReference>
<evidence type="ECO:0000256" key="1">
    <source>
        <dbReference type="ARBA" id="ARBA00022737"/>
    </source>
</evidence>
<feature type="repeat" description="PPR" evidence="2">
    <location>
        <begin position="231"/>
        <end position="265"/>
    </location>
</feature>
<dbReference type="AlphaFoldDB" id="A0A5P1FEF2"/>
<dbReference type="PANTHER" id="PTHR47926:SF420">
    <property type="entry name" value="REPEAT-CONTAINING PROTEIN, PUTATIVE-RELATED"/>
    <property type="match status" value="1"/>
</dbReference>
<feature type="repeat" description="PPR" evidence="2">
    <location>
        <begin position="130"/>
        <end position="164"/>
    </location>
</feature>
<keyword evidence="4" id="KW-1185">Reference proteome</keyword>
<dbReference type="Gene3D" id="1.25.40.10">
    <property type="entry name" value="Tetratricopeptide repeat domain"/>
    <property type="match status" value="5"/>
</dbReference>
<dbReference type="Pfam" id="PF01535">
    <property type="entry name" value="PPR"/>
    <property type="match status" value="7"/>
</dbReference>
<accession>A0A5P1FEF2</accession>
<name>A0A5P1FEF2_ASPOF</name>
<dbReference type="Proteomes" id="UP000243459">
    <property type="component" value="Chromosome 3"/>
</dbReference>
<keyword evidence="1" id="KW-0677">Repeat</keyword>
<feature type="repeat" description="PPR" evidence="2">
    <location>
        <begin position="333"/>
        <end position="367"/>
    </location>
</feature>
<feature type="repeat" description="PPR" evidence="2">
    <location>
        <begin position="536"/>
        <end position="570"/>
    </location>
</feature>
<dbReference type="Gramene" id="ONK74940">
    <property type="protein sequence ID" value="ONK74940"/>
    <property type="gene ID" value="A4U43_C03F11670"/>
</dbReference>
<dbReference type="Pfam" id="PF13041">
    <property type="entry name" value="PPR_2"/>
    <property type="match status" value="3"/>
</dbReference>
<dbReference type="InterPro" id="IPR046960">
    <property type="entry name" value="PPR_At4g14850-like_plant"/>
</dbReference>
<dbReference type="PANTHER" id="PTHR47926">
    <property type="entry name" value="PENTATRICOPEPTIDE REPEAT-CONTAINING PROTEIN"/>
    <property type="match status" value="1"/>
</dbReference>
<evidence type="ECO:0000256" key="2">
    <source>
        <dbReference type="PROSITE-ProRule" id="PRU00708"/>
    </source>
</evidence>
<sequence>MIAKFKNHQRFLFSTSASRQISPHFKTQQSTNDFISSLCKQKQFKEALDAFTSLQLQCPIRQLHPSTYTNLFIACSHLRSLHHGRMVHRHLAISDLYPDVILNNHILNMYGKCGSLADARKLFDEMLDRNLVSWTSMISGYTQNQRESEALELYLVMIRSGLNPDQFCLGSVVRSCWGLCNVELGRQLHCQVVKLDYGSERIVQNALVTMYSKLGRVGDASVVFERIGERDLTSWGSIIAGFAQQGFELKALLLFKEMVGSGIFVPNNYHFGSVFGACGGISHLEFGEQIHGLCMTFGLASDEVVGCSLSKMYARLGRLDCAKKAFCQIQRPDLVSWNSIISAFSDKGFINDVIFFFSEMRSLGLKPDEITVQGLVRTCAISSSLTQGQVAHSYAVKMGYCSDTTVCNTLLDMYSRCSNFSTTLIIFEEMNANRDLVTWNTILSACMQHRQPEQVFNLYKLMRNSNEMDHITISIILRACGELAYMQMVNQVHAHAFKVGLKDDMMVINCLIDTYAKCGSLDDARRVFEFMVSNRDVFSWSSLIVGYAQLGHGEKALELFTRMKILGIKPNHVTFVGVLTACSRVGLVDEGFHYYKVMETEYGIVPTREHCSCVIDLFARAGRLEEAERFMHQMSFEPDIIMWKTLLSACRSHNNMEIAKRAAEGILKIDPYNSAAYVLLCNTLASFGCWDGVAKLRRSMRSIGVRKSIGKSWIGVKEEVKVFMSEDRSHLETNDLYVILHVLCFEMAESGYEPKSFSWNE</sequence>
<dbReference type="GO" id="GO:0009451">
    <property type="term" value="P:RNA modification"/>
    <property type="evidence" value="ECO:0007669"/>
    <property type="project" value="InterPro"/>
</dbReference>
<evidence type="ECO:0008006" key="5">
    <source>
        <dbReference type="Google" id="ProtNLM"/>
    </source>
</evidence>
<dbReference type="PROSITE" id="PS51375">
    <property type="entry name" value="PPR"/>
    <property type="match status" value="7"/>
</dbReference>
<dbReference type="GO" id="GO:0099402">
    <property type="term" value="P:plant organ development"/>
    <property type="evidence" value="ECO:0007669"/>
    <property type="project" value="UniProtKB-ARBA"/>
</dbReference>
<dbReference type="EMBL" id="CM007383">
    <property type="protein sequence ID" value="ONK74940.1"/>
    <property type="molecule type" value="Genomic_DNA"/>
</dbReference>